<dbReference type="PANTHER" id="PTHR43313">
    <property type="entry name" value="SHORT-CHAIN DEHYDROGENASE/REDUCTASE FAMILY 9C"/>
    <property type="match status" value="1"/>
</dbReference>
<evidence type="ECO:0000313" key="3">
    <source>
        <dbReference type="Proteomes" id="UP001162483"/>
    </source>
</evidence>
<dbReference type="Gene3D" id="3.40.50.720">
    <property type="entry name" value="NAD(P)-binding Rossmann-like Domain"/>
    <property type="match status" value="1"/>
</dbReference>
<keyword evidence="3" id="KW-1185">Reference proteome</keyword>
<organism evidence="2 3">
    <name type="scientific">Staurois parvus</name>
    <dbReference type="NCBI Taxonomy" id="386267"/>
    <lineage>
        <taxon>Eukaryota</taxon>
        <taxon>Metazoa</taxon>
        <taxon>Chordata</taxon>
        <taxon>Craniata</taxon>
        <taxon>Vertebrata</taxon>
        <taxon>Euteleostomi</taxon>
        <taxon>Amphibia</taxon>
        <taxon>Batrachia</taxon>
        <taxon>Anura</taxon>
        <taxon>Neobatrachia</taxon>
        <taxon>Ranoidea</taxon>
        <taxon>Ranidae</taxon>
        <taxon>Staurois</taxon>
    </lineage>
</organism>
<sequence length="130" mass="14560">MREFGVKVSIIEPGAFRTPACVAVDSYINNLNRMWEKLPAHIKESYGEDYLKGCIKGLQALPASSSPKTYQVSDCMEHALTAVHPWTRYSPGWDCKLHYLPLYHTSPPPSLTIGWASFLPNLLTGHDGRN</sequence>
<comment type="caution">
    <text evidence="2">The sequence shown here is derived from an EMBL/GenBank/DDBJ whole genome shotgun (WGS) entry which is preliminary data.</text>
</comment>
<dbReference type="Proteomes" id="UP001162483">
    <property type="component" value="Unassembled WGS sequence"/>
</dbReference>
<evidence type="ECO:0000256" key="1">
    <source>
        <dbReference type="ARBA" id="ARBA00006484"/>
    </source>
</evidence>
<gene>
    <name evidence="2" type="ORF">SPARVUS_LOCUS515802</name>
</gene>
<evidence type="ECO:0000313" key="2">
    <source>
        <dbReference type="EMBL" id="CAI9534052.1"/>
    </source>
</evidence>
<dbReference type="EMBL" id="CATNWA010000172">
    <property type="protein sequence ID" value="CAI9534052.1"/>
    <property type="molecule type" value="Genomic_DNA"/>
</dbReference>
<name>A0ABN9AF57_9NEOB</name>
<protein>
    <submittedName>
        <fullName evidence="2">Uncharacterized protein</fullName>
    </submittedName>
</protein>
<dbReference type="PANTHER" id="PTHR43313:SF48">
    <property type="match status" value="1"/>
</dbReference>
<feature type="non-terminal residue" evidence="2">
    <location>
        <position position="130"/>
    </location>
</feature>
<comment type="similarity">
    <text evidence="1">Belongs to the short-chain dehydrogenases/reductases (SDR) family.</text>
</comment>
<reference evidence="2" key="1">
    <citation type="submission" date="2023-05" db="EMBL/GenBank/DDBJ databases">
        <authorList>
            <person name="Stuckert A."/>
        </authorList>
    </citation>
    <scope>NUCLEOTIDE SEQUENCE</scope>
</reference>
<proteinExistence type="inferred from homology"/>
<accession>A0ABN9AF57</accession>